<name>A0A011VNS1_9HYPH</name>
<dbReference type="AlphaFoldDB" id="A0A011VNS1"/>
<protein>
    <submittedName>
        <fullName evidence="1">Uncharacterized protein</fullName>
    </submittedName>
</protein>
<organism evidence="1 2">
    <name type="scientific">Aquamicrobium defluvii</name>
    <dbReference type="NCBI Taxonomy" id="69279"/>
    <lineage>
        <taxon>Bacteria</taxon>
        <taxon>Pseudomonadati</taxon>
        <taxon>Pseudomonadota</taxon>
        <taxon>Alphaproteobacteria</taxon>
        <taxon>Hyphomicrobiales</taxon>
        <taxon>Phyllobacteriaceae</taxon>
        <taxon>Aquamicrobium</taxon>
    </lineage>
</organism>
<dbReference type="EMBL" id="JENY01000003">
    <property type="protein sequence ID" value="EXL10015.1"/>
    <property type="molecule type" value="Genomic_DNA"/>
</dbReference>
<gene>
    <name evidence="1" type="ORF">BG36_14395</name>
</gene>
<dbReference type="HOGENOM" id="CLU_1955051_0_0_5"/>
<proteinExistence type="predicted"/>
<sequence>MLAIWQDMREPATERRVSMPAVPAPSSHSIMEELKWRLSSPPTSVDKRVLGILRWLEKQKTPKTYNQIDRAGPRTIDELLAKGMVTNCGMDADGLVRVQIATAGKDQIRIAERWKAKREARKAAGYAR</sequence>
<accession>A0A011VNS1</accession>
<comment type="caution">
    <text evidence="1">The sequence shown here is derived from an EMBL/GenBank/DDBJ whole genome shotgun (WGS) entry which is preliminary data.</text>
</comment>
<evidence type="ECO:0000313" key="1">
    <source>
        <dbReference type="EMBL" id="EXL10015.1"/>
    </source>
</evidence>
<reference evidence="1 2" key="1">
    <citation type="submission" date="2014-02" db="EMBL/GenBank/DDBJ databases">
        <title>Aquamicrobium defluvii Genome sequencing.</title>
        <authorList>
            <person name="Wang X."/>
        </authorList>
    </citation>
    <scope>NUCLEOTIDE SEQUENCE [LARGE SCALE GENOMIC DNA]</scope>
    <source>
        <strain evidence="1 2">W13Z1</strain>
    </source>
</reference>
<dbReference type="Proteomes" id="UP000019849">
    <property type="component" value="Unassembled WGS sequence"/>
</dbReference>
<evidence type="ECO:0000313" key="2">
    <source>
        <dbReference type="Proteomes" id="UP000019849"/>
    </source>
</evidence>
<dbReference type="STRING" id="69279.BG36_14395"/>